<evidence type="ECO:0000313" key="2">
    <source>
        <dbReference type="EMBL" id="MCI39319.1"/>
    </source>
</evidence>
<dbReference type="EMBL" id="LXQA010266051">
    <property type="protein sequence ID" value="MCI39319.1"/>
    <property type="molecule type" value="Genomic_DNA"/>
</dbReference>
<feature type="non-terminal residue" evidence="2">
    <location>
        <position position="1"/>
    </location>
</feature>
<keyword evidence="3" id="KW-1185">Reference proteome</keyword>
<feature type="compositionally biased region" description="Acidic residues" evidence="1">
    <location>
        <begin position="1"/>
        <end position="10"/>
    </location>
</feature>
<evidence type="ECO:0000313" key="3">
    <source>
        <dbReference type="Proteomes" id="UP000265520"/>
    </source>
</evidence>
<feature type="compositionally biased region" description="Low complexity" evidence="1">
    <location>
        <begin position="11"/>
        <end position="21"/>
    </location>
</feature>
<feature type="compositionally biased region" description="Acidic residues" evidence="1">
    <location>
        <begin position="22"/>
        <end position="46"/>
    </location>
</feature>
<feature type="non-terminal residue" evidence="2">
    <location>
        <position position="101"/>
    </location>
</feature>
<dbReference type="PANTHER" id="PTHR46328">
    <property type="entry name" value="FAR-RED IMPAIRED RESPONSIVE (FAR1) FAMILY PROTEIN-RELATED"/>
    <property type="match status" value="1"/>
</dbReference>
<dbReference type="Proteomes" id="UP000265520">
    <property type="component" value="Unassembled WGS sequence"/>
</dbReference>
<comment type="caution">
    <text evidence="2">The sequence shown here is derived from an EMBL/GenBank/DDBJ whole genome shotgun (WGS) entry which is preliminary data.</text>
</comment>
<protein>
    <submittedName>
        <fullName evidence="2">Protein FAR1-RELATED SEQUENCE 5</fullName>
    </submittedName>
</protein>
<accession>A0A392RSJ5</accession>
<dbReference type="AlphaFoldDB" id="A0A392RSJ5"/>
<proteinExistence type="predicted"/>
<sequence>DGHTSDDEDSSYSVSSGYDSLGDGDDTSNDHDDDDAGNDHDFDDDTFVGDRAVRINSMTSDEIRAMEFDSIDEAYEFYYQYGKCKGFSVRKSDDKKKNFPD</sequence>
<organism evidence="2 3">
    <name type="scientific">Trifolium medium</name>
    <dbReference type="NCBI Taxonomy" id="97028"/>
    <lineage>
        <taxon>Eukaryota</taxon>
        <taxon>Viridiplantae</taxon>
        <taxon>Streptophyta</taxon>
        <taxon>Embryophyta</taxon>
        <taxon>Tracheophyta</taxon>
        <taxon>Spermatophyta</taxon>
        <taxon>Magnoliopsida</taxon>
        <taxon>eudicotyledons</taxon>
        <taxon>Gunneridae</taxon>
        <taxon>Pentapetalae</taxon>
        <taxon>rosids</taxon>
        <taxon>fabids</taxon>
        <taxon>Fabales</taxon>
        <taxon>Fabaceae</taxon>
        <taxon>Papilionoideae</taxon>
        <taxon>50 kb inversion clade</taxon>
        <taxon>NPAAA clade</taxon>
        <taxon>Hologalegina</taxon>
        <taxon>IRL clade</taxon>
        <taxon>Trifolieae</taxon>
        <taxon>Trifolium</taxon>
    </lineage>
</organism>
<feature type="region of interest" description="Disordered" evidence="1">
    <location>
        <begin position="1"/>
        <end position="46"/>
    </location>
</feature>
<evidence type="ECO:0000256" key="1">
    <source>
        <dbReference type="SAM" id="MobiDB-lite"/>
    </source>
</evidence>
<dbReference type="PANTHER" id="PTHR46328:SF33">
    <property type="entry name" value="FAR1 DNA-BINDING DOMAIN PROTEIN"/>
    <property type="match status" value="1"/>
</dbReference>
<reference evidence="2 3" key="1">
    <citation type="journal article" date="2018" name="Front. Plant Sci.">
        <title>Red Clover (Trifolium pratense) and Zigzag Clover (T. medium) - A Picture of Genomic Similarities and Differences.</title>
        <authorList>
            <person name="Dluhosova J."/>
            <person name="Istvanek J."/>
            <person name="Nedelnik J."/>
            <person name="Repkova J."/>
        </authorList>
    </citation>
    <scope>NUCLEOTIDE SEQUENCE [LARGE SCALE GENOMIC DNA]</scope>
    <source>
        <strain evidence="3">cv. 10/8</strain>
        <tissue evidence="2">Leaf</tissue>
    </source>
</reference>
<name>A0A392RSJ5_9FABA</name>